<feature type="domain" description="RNase H type-1" evidence="1">
    <location>
        <begin position="5"/>
        <end position="93"/>
    </location>
</feature>
<evidence type="ECO:0000259" key="1">
    <source>
        <dbReference type="PROSITE" id="PS50879"/>
    </source>
</evidence>
<keyword evidence="3" id="KW-1185">Reference proteome</keyword>
<evidence type="ECO:0000313" key="3">
    <source>
        <dbReference type="Proteomes" id="UP000192257"/>
    </source>
</evidence>
<name>A0A1X0NER1_9TRYP</name>
<dbReference type="SUPFAM" id="SSF53098">
    <property type="entry name" value="Ribonuclease H-like"/>
    <property type="match status" value="1"/>
</dbReference>
<feature type="non-terminal residue" evidence="2">
    <location>
        <position position="1"/>
    </location>
</feature>
<dbReference type="GeneID" id="39991221"/>
<dbReference type="GO" id="GO:0003676">
    <property type="term" value="F:nucleic acid binding"/>
    <property type="evidence" value="ECO:0007669"/>
    <property type="project" value="InterPro"/>
</dbReference>
<reference evidence="2 3" key="1">
    <citation type="submission" date="2017-03" db="EMBL/GenBank/DDBJ databases">
        <title>An alternative strategy for trypanosome survival in the mammalian bloodstream revealed through genome and transcriptome analysis of the ubiquitous bovine parasite Trypanosoma (Megatrypanum) theileri.</title>
        <authorList>
            <person name="Kelly S."/>
            <person name="Ivens A."/>
            <person name="Mott A."/>
            <person name="O'Neill E."/>
            <person name="Emms D."/>
            <person name="Macleod O."/>
            <person name="Voorheis P."/>
            <person name="Matthews J."/>
            <person name="Matthews K."/>
            <person name="Carrington M."/>
        </authorList>
    </citation>
    <scope>NUCLEOTIDE SEQUENCE [LARGE SCALE GENOMIC DNA]</scope>
    <source>
        <strain evidence="2">Edinburgh</strain>
    </source>
</reference>
<dbReference type="Proteomes" id="UP000192257">
    <property type="component" value="Unassembled WGS sequence"/>
</dbReference>
<dbReference type="AlphaFoldDB" id="A0A1X0NER1"/>
<protein>
    <recommendedName>
        <fullName evidence="1">RNase H type-1 domain-containing protein</fullName>
    </recommendedName>
</protein>
<dbReference type="RefSeq" id="XP_028877262.1">
    <property type="nucleotide sequence ID" value="XM_029031441.1"/>
</dbReference>
<dbReference type="InterPro" id="IPR036397">
    <property type="entry name" value="RNaseH_sf"/>
</dbReference>
<evidence type="ECO:0000313" key="2">
    <source>
        <dbReference type="EMBL" id="ORC82649.1"/>
    </source>
</evidence>
<dbReference type="InterPro" id="IPR012337">
    <property type="entry name" value="RNaseH-like_sf"/>
</dbReference>
<feature type="non-terminal residue" evidence="2">
    <location>
        <position position="93"/>
    </location>
</feature>
<dbReference type="VEuPathDB" id="TriTrypDB:TM35_000861020"/>
<sequence length="93" mass="9822">YTKLPSHRFELWTDGSSSLAERASGAAALLYDGTATHDKPLQIYHAAAGPLACSYRAECLALEGGLSHLLLPALQNIQDPTSILIATDSLSAI</sequence>
<accession>A0A1X0NER1</accession>
<dbReference type="OrthoDB" id="277731at2759"/>
<proteinExistence type="predicted"/>
<dbReference type="PROSITE" id="PS50879">
    <property type="entry name" value="RNASE_H_1"/>
    <property type="match status" value="1"/>
</dbReference>
<dbReference type="GO" id="GO:0004523">
    <property type="term" value="F:RNA-DNA hybrid ribonuclease activity"/>
    <property type="evidence" value="ECO:0007669"/>
    <property type="project" value="InterPro"/>
</dbReference>
<dbReference type="Gene3D" id="3.30.420.10">
    <property type="entry name" value="Ribonuclease H-like superfamily/Ribonuclease H"/>
    <property type="match status" value="1"/>
</dbReference>
<dbReference type="EMBL" id="NBCO01000086">
    <property type="protein sequence ID" value="ORC82649.1"/>
    <property type="molecule type" value="Genomic_DNA"/>
</dbReference>
<gene>
    <name evidence="2" type="ORF">TM35_000861020</name>
</gene>
<organism evidence="2 3">
    <name type="scientific">Trypanosoma theileri</name>
    <dbReference type="NCBI Taxonomy" id="67003"/>
    <lineage>
        <taxon>Eukaryota</taxon>
        <taxon>Discoba</taxon>
        <taxon>Euglenozoa</taxon>
        <taxon>Kinetoplastea</taxon>
        <taxon>Metakinetoplastina</taxon>
        <taxon>Trypanosomatida</taxon>
        <taxon>Trypanosomatidae</taxon>
        <taxon>Trypanosoma</taxon>
    </lineage>
</organism>
<comment type="caution">
    <text evidence="2">The sequence shown here is derived from an EMBL/GenBank/DDBJ whole genome shotgun (WGS) entry which is preliminary data.</text>
</comment>
<dbReference type="InterPro" id="IPR002156">
    <property type="entry name" value="RNaseH_domain"/>
</dbReference>